<feature type="region of interest" description="Disordered" evidence="1">
    <location>
        <begin position="136"/>
        <end position="469"/>
    </location>
</feature>
<feature type="compositionally biased region" description="Basic and acidic residues" evidence="1">
    <location>
        <begin position="395"/>
        <end position="404"/>
    </location>
</feature>
<feature type="compositionally biased region" description="Low complexity" evidence="1">
    <location>
        <begin position="179"/>
        <end position="192"/>
    </location>
</feature>
<feature type="compositionally biased region" description="Low complexity" evidence="1">
    <location>
        <begin position="210"/>
        <end position="230"/>
    </location>
</feature>
<feature type="compositionally biased region" description="Basic and acidic residues" evidence="1">
    <location>
        <begin position="417"/>
        <end position="428"/>
    </location>
</feature>
<feature type="region of interest" description="Disordered" evidence="1">
    <location>
        <begin position="1"/>
        <end position="38"/>
    </location>
</feature>
<feature type="compositionally biased region" description="Low complexity" evidence="1">
    <location>
        <begin position="297"/>
        <end position="323"/>
    </location>
</feature>
<comment type="caution">
    <text evidence="2">The sequence shown here is derived from an EMBL/GenBank/DDBJ whole genome shotgun (WGS) entry which is preliminary data.</text>
</comment>
<dbReference type="EMBL" id="CAXLJM020000072">
    <property type="protein sequence ID" value="CAL8126694.1"/>
    <property type="molecule type" value="Genomic_DNA"/>
</dbReference>
<reference evidence="2 3" key="1">
    <citation type="submission" date="2024-08" db="EMBL/GenBank/DDBJ databases">
        <authorList>
            <person name="Cucini C."/>
            <person name="Frati F."/>
        </authorList>
    </citation>
    <scope>NUCLEOTIDE SEQUENCE [LARGE SCALE GENOMIC DNA]</scope>
</reference>
<gene>
    <name evidence="2" type="ORF">ODALV1_LOCUS21513</name>
</gene>
<sequence>MPTLEDMKKSIPFSRGRSGSPRNYRSGSPVCKSPPPNSTVALMQERIQEKIRRSNSDLSPRPTASFRTRYGLSGVDASRIIHTVRSTSQLRRAGSSSIPIRSRDPSVEKLRVSSPELLSPREVKKAMQNSHRLSIKLEVVKSSPSSTSNKRGKETGGTNTNEGKKSGLRKSSNGKHSSRNSTSASTTTSTKSKSVKISDKVLIENNNYRTITSISNGKSGSSASQANESSHTANGTPVKPPRKVKSKILDSLYTEQTASEKSTLQGGGGGKVHKVSKMSPVASRHASCLSPHTSRPTSPGSGLSSAISVSNSSLNTSSTTIATKSGSSSEKITGPSGKFSAAPTSALHAAASHDSAARHSVTRKKVGPNGESTATSAVLSSAKSGISNAGTARKLIREIGERKQGNGTNRISLSSGKNDRKSPEKEKQPSTAKSSKGTTTTITTAGVGVKQKDSSGGVTKGGEMPSKFKNPYATTNLDISQEKIERVFVEERVRKGRHDIKSNSDIDLREETIISSSTTCQNGKQNVLERDDEERSLGYWTIPPRRGREVSPKLGTISSCLERPMSLFAFRSLPALTPYLTETKRVSESLFLTKQQSHQIPMVRHTKTSALRERLAREPQAASSTLLSPKSGNDANAKLRTISRGKIIRSVSCLTLKEKLIRDYTYTNYILELQHARKRSPRFLQLHRLYSSLERLGQLERSTSLYDIPVLSAEKQLDFDAWWKVRNRLRVEEEMSNIVNQLMMAQKNREFFFRPKSPEAVRWRGDSALRCKQWNIDELRHFLLTGELLKSNHTSASDLHKTAWRGTSVKEVALNMEVASLSKADYYYYRDKAAEYTRMPALRRAFSMSSTLSDDQKEKIKSRLGTLIVKKEKGEVELSPERKNGTMVSIRTSRMGFAPSSKRATADSDTDQVVGIDGSLTETAKRQLSKTLSEEFQERKMKERENIRFVEGSSGNMMIKSSGESESDSSIKTVIHVPVSTQMLLRKCQEQEANLAKAKTPVYSVYCTKGVPSKVSFFETFHKDSNNNKEPIVIAPSEAKIVKTKSYSERINGKDNKEKSTVPTTTFSRPKSPAKGSPSANVGKADVFTKRSRSATPEKRGYDSRYMSHINVISKLASLLLKKDNTLKNLVQREVFERDKVERLRLVNAGEVDRLKNYFEDHVSGEYDSNFHPEISLLRCLFCSDPNLARLTEKFNLGSNSAHRRCASADIFKEKLDYFEGRERDRIKPDGKESSPVHSRSPELYFSSRSRRPIYQPSSTPNICQPTLTAHCFLESPTKSMEFDTSCYSSDFSGNYWDYHSTSPAPSSTTAAPYSSPTSTAAAAHVALSGEPNAKSNTEISYSSVPPRILESRVPQNAAQISINTNTNPIISNKATSTGTIEQDARRKWNFDPALHQPKYRYVPQPPIIEPRQYYGSGHFARMGSASALQPGSLPPTLQPPPIPPPPMQHYPGRLAKSESFHMSSSHMTPQMYRSVRQWNPNVRGQSTRGDEPKDDSCITLYYYYGVV</sequence>
<dbReference type="Proteomes" id="UP001642540">
    <property type="component" value="Unassembled WGS sequence"/>
</dbReference>
<evidence type="ECO:0000313" key="3">
    <source>
        <dbReference type="Proteomes" id="UP001642540"/>
    </source>
</evidence>
<proteinExistence type="predicted"/>
<feature type="compositionally biased region" description="Basic and acidic residues" evidence="1">
    <location>
        <begin position="101"/>
        <end position="111"/>
    </location>
</feature>
<evidence type="ECO:0000256" key="1">
    <source>
        <dbReference type="SAM" id="MobiDB-lite"/>
    </source>
</evidence>
<feature type="compositionally biased region" description="Basic and acidic residues" evidence="1">
    <location>
        <begin position="1223"/>
        <end position="1235"/>
    </location>
</feature>
<accession>A0ABP1RDH8</accession>
<evidence type="ECO:0000313" key="2">
    <source>
        <dbReference type="EMBL" id="CAL8126694.1"/>
    </source>
</evidence>
<feature type="region of interest" description="Disordered" evidence="1">
    <location>
        <begin position="88"/>
        <end position="113"/>
    </location>
</feature>
<feature type="compositionally biased region" description="Basic and acidic residues" evidence="1">
    <location>
        <begin position="1050"/>
        <end position="1060"/>
    </location>
</feature>
<keyword evidence="3" id="KW-1185">Reference proteome</keyword>
<feature type="region of interest" description="Disordered" evidence="1">
    <location>
        <begin position="1050"/>
        <end position="1101"/>
    </location>
</feature>
<feature type="region of interest" description="Disordered" evidence="1">
    <location>
        <begin position="1223"/>
        <end position="1243"/>
    </location>
</feature>
<protein>
    <submittedName>
        <fullName evidence="2">Uncharacterized protein</fullName>
    </submittedName>
</protein>
<feature type="compositionally biased region" description="Low complexity" evidence="1">
    <location>
        <begin position="430"/>
        <end position="449"/>
    </location>
</feature>
<name>A0ABP1RDH8_9HEXA</name>
<feature type="compositionally biased region" description="Basic residues" evidence="1">
    <location>
        <begin position="166"/>
        <end position="178"/>
    </location>
</feature>
<feature type="compositionally biased region" description="Polar residues" evidence="1">
    <location>
        <begin position="253"/>
        <end position="264"/>
    </location>
</feature>
<organism evidence="2 3">
    <name type="scientific">Orchesella dallaii</name>
    <dbReference type="NCBI Taxonomy" id="48710"/>
    <lineage>
        <taxon>Eukaryota</taxon>
        <taxon>Metazoa</taxon>
        <taxon>Ecdysozoa</taxon>
        <taxon>Arthropoda</taxon>
        <taxon>Hexapoda</taxon>
        <taxon>Collembola</taxon>
        <taxon>Entomobryomorpha</taxon>
        <taxon>Entomobryoidea</taxon>
        <taxon>Orchesellidae</taxon>
        <taxon>Orchesellinae</taxon>
        <taxon>Orchesella</taxon>
    </lineage>
</organism>
<feature type="compositionally biased region" description="Low complexity" evidence="1">
    <location>
        <begin position="340"/>
        <end position="354"/>
    </location>
</feature>
<feature type="compositionally biased region" description="Polar residues" evidence="1">
    <location>
        <begin position="370"/>
        <end position="390"/>
    </location>
</feature>
<feature type="compositionally biased region" description="Polar residues" evidence="1">
    <location>
        <begin position="405"/>
        <end position="416"/>
    </location>
</feature>